<dbReference type="AlphaFoldDB" id="A0A833VXL3"/>
<sequence>MCDNALSASARRPQLKESKPVLDQAAELSIDGQRFLRAVTSGSGGHRLKHGEFRYPPPHFSTADQIRVGHAFDKAMQGHDRVAEKLWAGLGLRGTSAPRAYGPRG</sequence>
<reference evidence="1" key="1">
    <citation type="submission" date="2020-04" db="EMBL/GenBank/DDBJ databases">
        <title>Hybrid Assembly of Korean Phytophthora infestans isolates.</title>
        <authorList>
            <person name="Prokchorchik M."/>
            <person name="Lee Y."/>
            <person name="Seo J."/>
            <person name="Cho J.-H."/>
            <person name="Park Y.-E."/>
            <person name="Jang D.-C."/>
            <person name="Im J.-S."/>
            <person name="Choi J.-G."/>
            <person name="Park H.-J."/>
            <person name="Lee G.-B."/>
            <person name="Lee Y.-G."/>
            <person name="Hong S.-Y."/>
            <person name="Cho K."/>
            <person name="Sohn K.H."/>
        </authorList>
    </citation>
    <scope>NUCLEOTIDE SEQUENCE</scope>
    <source>
        <strain evidence="1">KR_1_A1</strain>
    </source>
</reference>
<accession>A0A833VXL3</accession>
<name>A0A833VXL3_PHYIN</name>
<proteinExistence type="predicted"/>
<keyword evidence="2" id="KW-1185">Reference proteome</keyword>
<evidence type="ECO:0000313" key="2">
    <source>
        <dbReference type="Proteomes" id="UP000602510"/>
    </source>
</evidence>
<protein>
    <submittedName>
        <fullName evidence="1">Uncharacterized protein</fullName>
    </submittedName>
</protein>
<gene>
    <name evidence="1" type="ORF">GN244_ATG15155</name>
</gene>
<dbReference type="EMBL" id="WSZM01000447">
    <property type="protein sequence ID" value="KAF4032929.1"/>
    <property type="molecule type" value="Genomic_DNA"/>
</dbReference>
<comment type="caution">
    <text evidence="1">The sequence shown here is derived from an EMBL/GenBank/DDBJ whole genome shotgun (WGS) entry which is preliminary data.</text>
</comment>
<evidence type="ECO:0000313" key="1">
    <source>
        <dbReference type="EMBL" id="KAF4032929.1"/>
    </source>
</evidence>
<organism evidence="1 2">
    <name type="scientific">Phytophthora infestans</name>
    <name type="common">Potato late blight agent</name>
    <name type="synonym">Botrytis infestans</name>
    <dbReference type="NCBI Taxonomy" id="4787"/>
    <lineage>
        <taxon>Eukaryota</taxon>
        <taxon>Sar</taxon>
        <taxon>Stramenopiles</taxon>
        <taxon>Oomycota</taxon>
        <taxon>Peronosporomycetes</taxon>
        <taxon>Peronosporales</taxon>
        <taxon>Peronosporaceae</taxon>
        <taxon>Phytophthora</taxon>
    </lineage>
</organism>
<dbReference type="Proteomes" id="UP000602510">
    <property type="component" value="Unassembled WGS sequence"/>
</dbReference>